<dbReference type="AlphaFoldDB" id="A0A4Y2EEB1"/>
<proteinExistence type="predicted"/>
<evidence type="ECO:0008006" key="3">
    <source>
        <dbReference type="Google" id="ProtNLM"/>
    </source>
</evidence>
<dbReference type="Proteomes" id="UP000499080">
    <property type="component" value="Unassembled WGS sequence"/>
</dbReference>
<accession>A0A4Y2EEB1</accession>
<dbReference type="GO" id="GO:0003676">
    <property type="term" value="F:nucleic acid binding"/>
    <property type="evidence" value="ECO:0007669"/>
    <property type="project" value="InterPro"/>
</dbReference>
<reference evidence="1 2" key="1">
    <citation type="journal article" date="2019" name="Sci. Rep.">
        <title>Orb-weaving spider Araneus ventricosus genome elucidates the spidroin gene catalogue.</title>
        <authorList>
            <person name="Kono N."/>
            <person name="Nakamura H."/>
            <person name="Ohtoshi R."/>
            <person name="Moran D.A.P."/>
            <person name="Shinohara A."/>
            <person name="Yoshida Y."/>
            <person name="Fujiwara M."/>
            <person name="Mori M."/>
            <person name="Tomita M."/>
            <person name="Arakawa K."/>
        </authorList>
    </citation>
    <scope>NUCLEOTIDE SEQUENCE [LARGE SCALE GENOMIC DNA]</scope>
</reference>
<protein>
    <recommendedName>
        <fullName evidence="3">Tc1-like transposase DDE domain-containing protein</fullName>
    </recommendedName>
</protein>
<gene>
    <name evidence="1" type="ORF">AVEN_85219_1</name>
</gene>
<comment type="caution">
    <text evidence="1">The sequence shown here is derived from an EMBL/GenBank/DDBJ whole genome shotgun (WGS) entry which is preliminary data.</text>
</comment>
<evidence type="ECO:0000313" key="1">
    <source>
        <dbReference type="EMBL" id="GBM26616.1"/>
    </source>
</evidence>
<dbReference type="InterPro" id="IPR036397">
    <property type="entry name" value="RNaseH_sf"/>
</dbReference>
<keyword evidence="2" id="KW-1185">Reference proteome</keyword>
<dbReference type="EMBL" id="BGPR01000564">
    <property type="protein sequence ID" value="GBM26616.1"/>
    <property type="molecule type" value="Genomic_DNA"/>
</dbReference>
<sequence length="143" mass="16012">MQDQLDLYQVGLNKSLPTEPVLGGCFHITVKIVWRSIANYGSCARKTKQTQTSHHCLKRTLFQISVLSISEKGMLSDGVIFLHGNTHTAFKTEESLHKFKWEVWNHSPYSPDSASNLDSNYLSGARLSSDSDVEIAAENWLNG</sequence>
<evidence type="ECO:0000313" key="2">
    <source>
        <dbReference type="Proteomes" id="UP000499080"/>
    </source>
</evidence>
<dbReference type="Gene3D" id="3.30.420.10">
    <property type="entry name" value="Ribonuclease H-like superfamily/Ribonuclease H"/>
    <property type="match status" value="1"/>
</dbReference>
<organism evidence="1 2">
    <name type="scientific">Araneus ventricosus</name>
    <name type="common">Orbweaver spider</name>
    <name type="synonym">Epeira ventricosa</name>
    <dbReference type="NCBI Taxonomy" id="182803"/>
    <lineage>
        <taxon>Eukaryota</taxon>
        <taxon>Metazoa</taxon>
        <taxon>Ecdysozoa</taxon>
        <taxon>Arthropoda</taxon>
        <taxon>Chelicerata</taxon>
        <taxon>Arachnida</taxon>
        <taxon>Araneae</taxon>
        <taxon>Araneomorphae</taxon>
        <taxon>Entelegynae</taxon>
        <taxon>Araneoidea</taxon>
        <taxon>Araneidae</taxon>
        <taxon>Araneus</taxon>
    </lineage>
</organism>
<name>A0A4Y2EEB1_ARAVE</name>